<comment type="caution">
    <text evidence="1">The sequence shown here is derived from an EMBL/GenBank/DDBJ whole genome shotgun (WGS) entry which is preliminary data.</text>
</comment>
<dbReference type="EMBL" id="CM051395">
    <property type="protein sequence ID" value="KAJ4726169.1"/>
    <property type="molecule type" value="Genomic_DNA"/>
</dbReference>
<name>A0ACC1YSN9_MELAZ</name>
<sequence length="566" mass="65480">MSLQVSAASLATHNVQQGSNRRSANFHPSIWGDHFLSISSATDDSMETDLIDAKHLELKEEIRRMLTADINKLSKKKVDLIDAIQRLGVSYHFESEVDEILEKAYNTDHHNCVLTDDENIDDLYYISLQFRLLRQHGYKISADVFNNFKDSDGNFKSTLIEDARGMLSLYEATHLRVHGENILDEALAFTTKHFESMGTQFSTPLAVQIKHALKQPIHKGLQRLEARFYMSIYQEDPSHDQVLLTFAKLDFNKLQKVHQKELADITRWWKGLDFAHKLPFARDRVVECHFWILGVYFEQKYYLARRILTKIIAMTSVIDDIYDVYGTIEELELFTAAIERWDISAIHQLPEYMKLCYQALLDVYSEMEKDLAFQEKLYRLHYAKEAMKTVVKNYFLEAKWCHKKYVPKMDEYMTVALVTSAYPMLATTSFVGMGDIMTKEAFEWLFNNPKMVTASSVVCRLMDDIVSHKFEQKRGHVASSVECFMKQHGATEEEACNELQKQVTTAWKVINEECLRPTSVPTPLLMRILNLTRVIDVIYKDEDGYTHAGVVLKDYVSSLLINPVPI</sequence>
<evidence type="ECO:0000313" key="1">
    <source>
        <dbReference type="EMBL" id="KAJ4726169.1"/>
    </source>
</evidence>
<proteinExistence type="predicted"/>
<protein>
    <submittedName>
        <fullName evidence="1">Sesquiterpene synthase</fullName>
    </submittedName>
</protein>
<evidence type="ECO:0000313" key="2">
    <source>
        <dbReference type="Proteomes" id="UP001164539"/>
    </source>
</evidence>
<dbReference type="Proteomes" id="UP001164539">
    <property type="component" value="Chromosome 2"/>
</dbReference>
<accession>A0ACC1YSN9</accession>
<organism evidence="1 2">
    <name type="scientific">Melia azedarach</name>
    <name type="common">Chinaberry tree</name>
    <dbReference type="NCBI Taxonomy" id="155640"/>
    <lineage>
        <taxon>Eukaryota</taxon>
        <taxon>Viridiplantae</taxon>
        <taxon>Streptophyta</taxon>
        <taxon>Embryophyta</taxon>
        <taxon>Tracheophyta</taxon>
        <taxon>Spermatophyta</taxon>
        <taxon>Magnoliopsida</taxon>
        <taxon>eudicotyledons</taxon>
        <taxon>Gunneridae</taxon>
        <taxon>Pentapetalae</taxon>
        <taxon>rosids</taxon>
        <taxon>malvids</taxon>
        <taxon>Sapindales</taxon>
        <taxon>Meliaceae</taxon>
        <taxon>Melia</taxon>
    </lineage>
</organism>
<keyword evidence="2" id="KW-1185">Reference proteome</keyword>
<reference evidence="1 2" key="1">
    <citation type="journal article" date="2023" name="Science">
        <title>Complex scaffold remodeling in plant triterpene biosynthesis.</title>
        <authorList>
            <person name="De La Pena R."/>
            <person name="Hodgson H."/>
            <person name="Liu J.C."/>
            <person name="Stephenson M.J."/>
            <person name="Martin A.C."/>
            <person name="Owen C."/>
            <person name="Harkess A."/>
            <person name="Leebens-Mack J."/>
            <person name="Jimenez L.E."/>
            <person name="Osbourn A."/>
            <person name="Sattely E.S."/>
        </authorList>
    </citation>
    <scope>NUCLEOTIDE SEQUENCE [LARGE SCALE GENOMIC DNA]</scope>
    <source>
        <strain evidence="2">cv. JPN11</strain>
        <tissue evidence="1">Leaf</tissue>
    </source>
</reference>
<gene>
    <name evidence="1" type="ORF">OWV82_004925</name>
</gene>